<evidence type="ECO:0000256" key="1">
    <source>
        <dbReference type="SAM" id="MobiDB-lite"/>
    </source>
</evidence>
<reference evidence="2 3" key="1">
    <citation type="submission" date="2015-04" db="EMBL/GenBank/DDBJ databases">
        <title>Complete genome sequence of Schizopora paradoxa KUC8140, a cosmopolitan wood degrader in East Asia.</title>
        <authorList>
            <consortium name="DOE Joint Genome Institute"/>
            <person name="Min B."/>
            <person name="Park H."/>
            <person name="Jang Y."/>
            <person name="Kim J.-J."/>
            <person name="Kim K.H."/>
            <person name="Pangilinan J."/>
            <person name="Lipzen A."/>
            <person name="Riley R."/>
            <person name="Grigoriev I.V."/>
            <person name="Spatafora J.W."/>
            <person name="Choi I.-G."/>
        </authorList>
    </citation>
    <scope>NUCLEOTIDE SEQUENCE [LARGE SCALE GENOMIC DNA]</scope>
    <source>
        <strain evidence="2 3">KUC8140</strain>
    </source>
</reference>
<feature type="compositionally biased region" description="Polar residues" evidence="1">
    <location>
        <begin position="177"/>
        <end position="188"/>
    </location>
</feature>
<dbReference type="EMBL" id="KQ085927">
    <property type="protein sequence ID" value="KLO15639.1"/>
    <property type="molecule type" value="Genomic_DNA"/>
</dbReference>
<sequence>MQEAKQFSPLRNGFHQIRKQKQKLARRGERSGKHAKADARTNSQATQDSKLRQEAANSHSISGEVLTESPGLSLDGADIVSDEGPPFAARGTPPPLETAKELPLPRPARRVLRLSNSQSVNHTPAPTGPLVPHSIAGPPYRAPLAPAFPPPYFFALPHPPLQAPPPMASLQAPVHQHNPNSNENWQAQPSPYYAPHPMYFAPTPAYFHNGFQYSTNHPQP</sequence>
<evidence type="ECO:0000313" key="3">
    <source>
        <dbReference type="Proteomes" id="UP000053477"/>
    </source>
</evidence>
<protein>
    <submittedName>
        <fullName evidence="2">Uncharacterized protein</fullName>
    </submittedName>
</protein>
<evidence type="ECO:0000313" key="2">
    <source>
        <dbReference type="EMBL" id="KLO15639.1"/>
    </source>
</evidence>
<name>A0A0H2RUX6_9AGAM</name>
<organism evidence="2 3">
    <name type="scientific">Schizopora paradoxa</name>
    <dbReference type="NCBI Taxonomy" id="27342"/>
    <lineage>
        <taxon>Eukaryota</taxon>
        <taxon>Fungi</taxon>
        <taxon>Dikarya</taxon>
        <taxon>Basidiomycota</taxon>
        <taxon>Agaricomycotina</taxon>
        <taxon>Agaricomycetes</taxon>
        <taxon>Hymenochaetales</taxon>
        <taxon>Schizoporaceae</taxon>
        <taxon>Schizopora</taxon>
    </lineage>
</organism>
<feature type="region of interest" description="Disordered" evidence="1">
    <location>
        <begin position="1"/>
        <end position="101"/>
    </location>
</feature>
<gene>
    <name evidence="2" type="ORF">SCHPADRAFT_938613</name>
</gene>
<dbReference type="InParanoid" id="A0A0H2RUX6"/>
<feature type="compositionally biased region" description="Basic and acidic residues" evidence="1">
    <location>
        <begin position="26"/>
        <end position="39"/>
    </location>
</feature>
<dbReference type="Proteomes" id="UP000053477">
    <property type="component" value="Unassembled WGS sequence"/>
</dbReference>
<dbReference type="AlphaFoldDB" id="A0A0H2RUX6"/>
<keyword evidence="3" id="KW-1185">Reference proteome</keyword>
<feature type="compositionally biased region" description="Basic residues" evidence="1">
    <location>
        <begin position="16"/>
        <end position="25"/>
    </location>
</feature>
<feature type="region of interest" description="Disordered" evidence="1">
    <location>
        <begin position="169"/>
        <end position="188"/>
    </location>
</feature>
<accession>A0A0H2RUX6</accession>
<proteinExistence type="predicted"/>